<protein>
    <recommendedName>
        <fullName evidence="4">Heat shock protein 15</fullName>
    </recommendedName>
</protein>
<dbReference type="GO" id="GO:0003727">
    <property type="term" value="F:single-stranded RNA binding"/>
    <property type="evidence" value="ECO:0007669"/>
    <property type="project" value="InterPro"/>
</dbReference>
<dbReference type="GO" id="GO:0034605">
    <property type="term" value="P:cellular response to heat"/>
    <property type="evidence" value="ECO:0007669"/>
    <property type="project" value="InterPro"/>
</dbReference>
<reference evidence="7 8" key="1">
    <citation type="submission" date="2020-02" db="EMBL/GenBank/DDBJ databases">
        <authorList>
            <person name="Hogendoorn C."/>
        </authorList>
    </citation>
    <scope>NUCLEOTIDE SEQUENCE [LARGE SCALE GENOMIC DNA]</scope>
    <source>
        <strain evidence="7">METHB21</strain>
    </source>
</reference>
<dbReference type="AlphaFoldDB" id="A0A8S0WHM3"/>
<feature type="region of interest" description="Disordered" evidence="5">
    <location>
        <begin position="84"/>
        <end position="130"/>
    </location>
</feature>
<dbReference type="SUPFAM" id="SSF55174">
    <property type="entry name" value="Alpha-L RNA-binding motif"/>
    <property type="match status" value="1"/>
</dbReference>
<evidence type="ECO:0000313" key="7">
    <source>
        <dbReference type="EMBL" id="CAA9889921.1"/>
    </source>
</evidence>
<keyword evidence="7" id="KW-0346">Stress response</keyword>
<name>A0A8S0WHM3_9GAMM</name>
<feature type="compositionally biased region" description="Basic residues" evidence="5">
    <location>
        <begin position="115"/>
        <end position="130"/>
    </location>
</feature>
<gene>
    <name evidence="7" type="primary">hslR</name>
    <name evidence="7" type="ORF">METHB2_150045</name>
</gene>
<dbReference type="InterPro" id="IPR036986">
    <property type="entry name" value="S4_RNA-bd_sf"/>
</dbReference>
<sequence>MAELESIRLDKWLWTARFFKTRKLAAEAISGGKVHVNGQRAKPGKEVKPGAALSITRDSCLWEITITAISSQRRPAKEAALLYEESSESLARREQQTIQRREQRELFDFSASNHKPNKKERRLIHSFKQK</sequence>
<proteinExistence type="inferred from homology"/>
<evidence type="ECO:0000256" key="4">
    <source>
        <dbReference type="PIRNR" id="PIRNR016821"/>
    </source>
</evidence>
<dbReference type="InterPro" id="IPR002942">
    <property type="entry name" value="S4_RNA-bd"/>
</dbReference>
<dbReference type="CDD" id="cd00165">
    <property type="entry name" value="S4"/>
    <property type="match status" value="1"/>
</dbReference>
<organism evidence="7 8">
    <name type="scientific">Candidatus Methylobacter favarea</name>
    <dbReference type="NCBI Taxonomy" id="2707345"/>
    <lineage>
        <taxon>Bacteria</taxon>
        <taxon>Pseudomonadati</taxon>
        <taxon>Pseudomonadota</taxon>
        <taxon>Gammaproteobacteria</taxon>
        <taxon>Methylococcales</taxon>
        <taxon>Methylococcaceae</taxon>
        <taxon>Methylobacter</taxon>
    </lineage>
</organism>
<accession>A0A8S0WHM3</accession>
<dbReference type="InterPro" id="IPR025708">
    <property type="entry name" value="HSP15"/>
</dbReference>
<feature type="domain" description="RNA-binding S4" evidence="6">
    <location>
        <begin position="7"/>
        <end position="67"/>
    </location>
</feature>
<dbReference type="RefSeq" id="WP_174624893.1">
    <property type="nucleotide sequence ID" value="NZ_CADCXN010000042.1"/>
</dbReference>
<dbReference type="PIRSF" id="PIRSF016821">
    <property type="entry name" value="HSP15"/>
    <property type="match status" value="1"/>
</dbReference>
<evidence type="ECO:0000256" key="1">
    <source>
        <dbReference type="ARBA" id="ARBA00008396"/>
    </source>
</evidence>
<dbReference type="SMART" id="SM00363">
    <property type="entry name" value="S4"/>
    <property type="match status" value="1"/>
</dbReference>
<dbReference type="Pfam" id="PF01479">
    <property type="entry name" value="S4"/>
    <property type="match status" value="1"/>
</dbReference>
<keyword evidence="2 4" id="KW-0694">RNA-binding</keyword>
<dbReference type="EMBL" id="CADCXN010000042">
    <property type="protein sequence ID" value="CAA9889921.1"/>
    <property type="molecule type" value="Genomic_DNA"/>
</dbReference>
<dbReference type="GO" id="GO:0003677">
    <property type="term" value="F:DNA binding"/>
    <property type="evidence" value="ECO:0007669"/>
    <property type="project" value="UniProtKB-KW"/>
</dbReference>
<dbReference type="Proteomes" id="UP000494216">
    <property type="component" value="Unassembled WGS sequence"/>
</dbReference>
<evidence type="ECO:0000256" key="3">
    <source>
        <dbReference type="ARBA" id="ARBA00023125"/>
    </source>
</evidence>
<dbReference type="Gene3D" id="3.10.290.10">
    <property type="entry name" value="RNA-binding S4 domain"/>
    <property type="match status" value="1"/>
</dbReference>
<evidence type="ECO:0000256" key="2">
    <source>
        <dbReference type="ARBA" id="ARBA00022884"/>
    </source>
</evidence>
<keyword evidence="3 4" id="KW-0238">DNA-binding</keyword>
<comment type="similarity">
    <text evidence="1 4">Belongs to the HSP15 family.</text>
</comment>
<evidence type="ECO:0000256" key="5">
    <source>
        <dbReference type="SAM" id="MobiDB-lite"/>
    </source>
</evidence>
<evidence type="ECO:0000259" key="6">
    <source>
        <dbReference type="SMART" id="SM00363"/>
    </source>
</evidence>
<feature type="compositionally biased region" description="Basic and acidic residues" evidence="5">
    <location>
        <begin position="90"/>
        <end position="107"/>
    </location>
</feature>
<evidence type="ECO:0000313" key="8">
    <source>
        <dbReference type="Proteomes" id="UP000494216"/>
    </source>
</evidence>
<dbReference type="GO" id="GO:0043023">
    <property type="term" value="F:ribosomal large subunit binding"/>
    <property type="evidence" value="ECO:0007669"/>
    <property type="project" value="InterPro"/>
</dbReference>
<keyword evidence="8" id="KW-1185">Reference proteome</keyword>
<comment type="caution">
    <text evidence="7">The sequence shown here is derived from an EMBL/GenBank/DDBJ whole genome shotgun (WGS) entry which is preliminary data.</text>
</comment>
<dbReference type="PROSITE" id="PS50889">
    <property type="entry name" value="S4"/>
    <property type="match status" value="1"/>
</dbReference>